<feature type="compositionally biased region" description="Low complexity" evidence="1">
    <location>
        <begin position="175"/>
        <end position="197"/>
    </location>
</feature>
<reference evidence="3 4" key="1">
    <citation type="submission" date="2022-12" db="EMBL/GenBank/DDBJ databases">
        <title>Chromosome-scale assembly of the Ensete ventricosum genome.</title>
        <authorList>
            <person name="Dussert Y."/>
            <person name="Stocks J."/>
            <person name="Wendawek A."/>
            <person name="Woldeyes F."/>
            <person name="Nichols R.A."/>
            <person name="Borrell J.S."/>
        </authorList>
    </citation>
    <scope>NUCLEOTIDE SEQUENCE [LARGE SCALE GENOMIC DNA]</scope>
    <source>
        <strain evidence="4">cv. Maze</strain>
        <tissue evidence="3">Seeds</tissue>
    </source>
</reference>
<feature type="compositionally biased region" description="Basic and acidic residues" evidence="1">
    <location>
        <begin position="145"/>
        <end position="156"/>
    </location>
</feature>
<feature type="region of interest" description="Disordered" evidence="1">
    <location>
        <begin position="1"/>
        <end position="197"/>
    </location>
</feature>
<dbReference type="SUPFAM" id="SSF53098">
    <property type="entry name" value="Ribonuclease H-like"/>
    <property type="match status" value="1"/>
</dbReference>
<evidence type="ECO:0000313" key="3">
    <source>
        <dbReference type="EMBL" id="KAJ8471999.1"/>
    </source>
</evidence>
<feature type="compositionally biased region" description="Polar residues" evidence="1">
    <location>
        <begin position="420"/>
        <end position="435"/>
    </location>
</feature>
<dbReference type="EMBL" id="JAQQAF010000007">
    <property type="protein sequence ID" value="KAJ8471999.1"/>
    <property type="molecule type" value="Genomic_DNA"/>
</dbReference>
<dbReference type="Pfam" id="PF00226">
    <property type="entry name" value="DnaJ"/>
    <property type="match status" value="1"/>
</dbReference>
<gene>
    <name evidence="3" type="ORF">OPV22_026342</name>
</gene>
<dbReference type="Pfam" id="PF13456">
    <property type="entry name" value="RVT_3"/>
    <property type="match status" value="1"/>
</dbReference>
<dbReference type="Gene3D" id="1.25.40.10">
    <property type="entry name" value="Tetratricopeptide repeat domain"/>
    <property type="match status" value="3"/>
</dbReference>
<dbReference type="InterPro" id="IPR036397">
    <property type="entry name" value="RNaseH_sf"/>
</dbReference>
<dbReference type="PANTHER" id="PTHR45181">
    <property type="entry name" value="HEAT SHOCK PROTEIN DNAJ WITH TETRATRICOPEPTIDE REPEAT-CONTAINING PROTEIN"/>
    <property type="match status" value="1"/>
</dbReference>
<dbReference type="SUPFAM" id="SSF48452">
    <property type="entry name" value="TPR-like"/>
    <property type="match status" value="3"/>
</dbReference>
<evidence type="ECO:0000259" key="2">
    <source>
        <dbReference type="PROSITE" id="PS50076"/>
    </source>
</evidence>
<dbReference type="Gene3D" id="1.10.287.110">
    <property type="entry name" value="DnaJ domain"/>
    <property type="match status" value="1"/>
</dbReference>
<organism evidence="3 4">
    <name type="scientific">Ensete ventricosum</name>
    <name type="common">Abyssinian banana</name>
    <name type="synonym">Musa ensete</name>
    <dbReference type="NCBI Taxonomy" id="4639"/>
    <lineage>
        <taxon>Eukaryota</taxon>
        <taxon>Viridiplantae</taxon>
        <taxon>Streptophyta</taxon>
        <taxon>Embryophyta</taxon>
        <taxon>Tracheophyta</taxon>
        <taxon>Spermatophyta</taxon>
        <taxon>Magnoliopsida</taxon>
        <taxon>Liliopsida</taxon>
        <taxon>Zingiberales</taxon>
        <taxon>Musaceae</taxon>
        <taxon>Ensete</taxon>
    </lineage>
</organism>
<accession>A0AAV8QFK3</accession>
<feature type="compositionally biased region" description="Pro residues" evidence="1">
    <location>
        <begin position="82"/>
        <end position="98"/>
    </location>
</feature>
<feature type="compositionally biased region" description="Polar residues" evidence="1">
    <location>
        <begin position="122"/>
        <end position="135"/>
    </location>
</feature>
<sequence>MPPAMVDFGSRPTPSSPLRNPNKGEISASGSPSFHLRSGTPASGGPNSSSAFGFPHRSILGQQPPASRGLKNADFDGKFDAPVPPIPFSPIHPTPVPGRPLSAAGLSKPRLVKVRKHLASSRVKSAATTNANDGSGFNPFHSRRVGIESDISERNQGDGVQGLDEKFHGPNPLESEAGSKISEHSSSGSSKSAKPGSAGFVTSDVGAFVFGSSGKKGSNLGRSRGKKNVKSENTGYGSINSMKNVGSANVVEETFSFSGFSNGSSDDGIYVFGSGINNFSSKQGPPEDLSDQNIRNLASIESQSDGFVFGANSVMNLGKEDDGSGNKPLHKPHSDVFIFQSGLKQSSNSCENSSENLCSRNHGIFEFGMSESAAFVFGTDSVLLSGVKNIGSSSIHGGPSSFVDANTGRGIFSSEDVQSKSDNSSGNEDSRLKNSGSIRSECSVFGASISSNFGSKDNGTKDLIDNVISEGGREPNAGPSLCRNATSLNSSLGRDSFITLDVGTVSRLHVEMKKLNLQRPDNEVEPEKAKQADCRAKINEGNTFVFGESESYVSSSGPTDCSRLREASIPFVSSVSGHDTQSVATGLNFPSVCEEQKLPHMEFTTPIHVTPMLSKENLFTGPHQNKEFNVKKRESRTTRKKRREKSRQSVPLNKDFAKTFASVEKVAEAVEKLSSGGYSPMDYSPYEEIFDESHIFSSCESIGTKESVPVGERKEDPVSATQHLYINKAGATLREHENSGERDSVDKSSFIGEQITENGRERYFFKSDNIDCTAASSAAGMKAETESCSSKVEPQANENENCFNLNSSLKCFPGSDFTFGELSFNQGLLSAEKSQHRKKSRMRSSKNLNNSIPKVNVRMAPPSENLLPDANSVQPVAERDFKDKLSVPQNGDDVRAERHKKMEKRKDPISTGGATAMEQEVCNQWRLRGNQAYSNGDMSKAEDFYTQGLNSISIMEVSRSDNKALMLCYSNRAAARMSLGRMREALSDCLMAAKIDPSFLRAQVRAAGCHLALGELEDALKHFKNCLQSNNEGSFDHKILMEASDGLLKTQQVADYMVQSEELMLKKSSKEATKALQIIIEALFICPYSERLMERKAEALLMLRRYEEVIVFCEQTNEIAERNYALCGVSTDNSEDMQSCPMRLWRLNHMSKSYFYLGRFEEAVELLKKHEKVKYKEDKSVNGSSESLASLCGTINELLRLKAAGNTAFQEGRHLDAVEHYSAALACNTESRPFTAICFCNRAAAYQALGQITDAIADCSIAIALVASYAKAISRRATLHEMIRDYDQAANDLRRLISLLKNQSKDKDNKAGVLGINSGNNDLNQAHVRLSSVEEEARKETPLDLYMILGIEVSSSAADVKKAYRKAALRHHPDKAGQLLARNETIDDGFWREVADEVHKDADRLFKMIGEAYTVLSDAAKRLQYDAEEELRTTLRKTCSGRYTSKTQDNHSSPSERRRWRAYASTHQRWLLGMKLFKRVIYGDAPQHVSAALTCNKYTISRLAIPCNKYQIRHTYQIAIRPCIRLDLEGVEIGGFGFSLRQRGGSAILSTGQYFRFFSTGHGRSSSSMNVNSQELIKEKGDALYVVRKGNTVGLYRSLSDCQSQVCSSICDPPVSVYKGYLPKKEAEQCLASRGLKNAVYSLNAKDLKEDLFAILVPCPFQEPTVVAPVADLPEKISVITDEPVKEHLKLKYSSDKKQLSDKSMSCTLQFYGAPAGKDHNGGAGVILRAEDGSVISQLREGLDAVGIHGAQFSALIVGLKHALKRGFKQIHVQGDSLLVFMQMQGLSKPEKLIGAYEEAHALLKIFVSFNLSHIKQAMNSDARALAALATRLPVGEVREGSGETC</sequence>
<dbReference type="InterPro" id="IPR012337">
    <property type="entry name" value="RNaseH-like_sf"/>
</dbReference>
<feature type="compositionally biased region" description="Basic and acidic residues" evidence="1">
    <location>
        <begin position="624"/>
        <end position="637"/>
    </location>
</feature>
<proteinExistence type="predicted"/>
<dbReference type="PRINTS" id="PR00625">
    <property type="entry name" value="JDOMAIN"/>
</dbReference>
<evidence type="ECO:0000256" key="1">
    <source>
        <dbReference type="SAM" id="MobiDB-lite"/>
    </source>
</evidence>
<dbReference type="PANTHER" id="PTHR45181:SF4">
    <property type="entry name" value="HEAT SHOCK PROTEIN DNAJ WITH TETRATRICOPEPTIDE REPEAT-CONTAINING PROTEIN"/>
    <property type="match status" value="1"/>
</dbReference>
<dbReference type="PROSITE" id="PS50076">
    <property type="entry name" value="DNAJ_2"/>
    <property type="match status" value="1"/>
</dbReference>
<dbReference type="Proteomes" id="UP001222027">
    <property type="component" value="Unassembled WGS sequence"/>
</dbReference>
<dbReference type="GO" id="GO:0003676">
    <property type="term" value="F:nucleic acid binding"/>
    <property type="evidence" value="ECO:0007669"/>
    <property type="project" value="InterPro"/>
</dbReference>
<dbReference type="InterPro" id="IPR002156">
    <property type="entry name" value="RNaseH_domain"/>
</dbReference>
<dbReference type="SMART" id="SM00028">
    <property type="entry name" value="TPR"/>
    <property type="match status" value="8"/>
</dbReference>
<dbReference type="GO" id="GO:0004523">
    <property type="term" value="F:RNA-DNA hybrid ribonuclease activity"/>
    <property type="evidence" value="ECO:0007669"/>
    <property type="project" value="InterPro"/>
</dbReference>
<protein>
    <recommendedName>
        <fullName evidence="2">J domain-containing protein</fullName>
    </recommendedName>
</protein>
<feature type="compositionally biased region" description="Basic residues" evidence="1">
    <location>
        <begin position="835"/>
        <end position="844"/>
    </location>
</feature>
<keyword evidence="4" id="KW-1185">Reference proteome</keyword>
<comment type="caution">
    <text evidence="3">The sequence shown here is derived from an EMBL/GenBank/DDBJ whole genome shotgun (WGS) entry which is preliminary data.</text>
</comment>
<feature type="region of interest" description="Disordered" evidence="1">
    <location>
        <begin position="460"/>
        <end position="481"/>
    </location>
</feature>
<dbReference type="InterPro" id="IPR011990">
    <property type="entry name" value="TPR-like_helical_dom_sf"/>
</dbReference>
<dbReference type="InterPro" id="IPR019734">
    <property type="entry name" value="TPR_rpt"/>
</dbReference>
<evidence type="ECO:0000313" key="4">
    <source>
        <dbReference type="Proteomes" id="UP001222027"/>
    </source>
</evidence>
<dbReference type="InterPro" id="IPR036869">
    <property type="entry name" value="J_dom_sf"/>
</dbReference>
<feature type="region of interest" description="Disordered" evidence="1">
    <location>
        <begin position="413"/>
        <end position="435"/>
    </location>
</feature>
<dbReference type="GO" id="GO:0005783">
    <property type="term" value="C:endoplasmic reticulum"/>
    <property type="evidence" value="ECO:0007669"/>
    <property type="project" value="UniProtKB-ARBA"/>
</dbReference>
<name>A0AAV8QFK3_ENSVE</name>
<dbReference type="InterPro" id="IPR001623">
    <property type="entry name" value="DnaJ_domain"/>
</dbReference>
<feature type="region of interest" description="Disordered" evidence="1">
    <location>
        <begin position="885"/>
        <end position="910"/>
    </location>
</feature>
<feature type="region of interest" description="Disordered" evidence="1">
    <location>
        <begin position="619"/>
        <end position="651"/>
    </location>
</feature>
<feature type="region of interest" description="Disordered" evidence="1">
    <location>
        <begin position="1439"/>
        <end position="1458"/>
    </location>
</feature>
<dbReference type="SMART" id="SM00271">
    <property type="entry name" value="DnaJ"/>
    <property type="match status" value="1"/>
</dbReference>
<dbReference type="CDD" id="cd06257">
    <property type="entry name" value="DnaJ"/>
    <property type="match status" value="1"/>
</dbReference>
<feature type="compositionally biased region" description="Polar residues" evidence="1">
    <location>
        <begin position="1441"/>
        <end position="1453"/>
    </location>
</feature>
<feature type="region of interest" description="Disordered" evidence="1">
    <location>
        <begin position="832"/>
        <end position="870"/>
    </location>
</feature>
<feature type="region of interest" description="Disordered" evidence="1">
    <location>
        <begin position="217"/>
        <end position="236"/>
    </location>
</feature>
<feature type="domain" description="J" evidence="2">
    <location>
        <begin position="1344"/>
        <end position="1429"/>
    </location>
</feature>
<feature type="compositionally biased region" description="Basic residues" evidence="1">
    <location>
        <begin position="110"/>
        <end position="119"/>
    </location>
</feature>
<dbReference type="SUPFAM" id="SSF46565">
    <property type="entry name" value="Chaperone J-domain"/>
    <property type="match status" value="1"/>
</dbReference>
<dbReference type="Gene3D" id="3.30.420.10">
    <property type="entry name" value="Ribonuclease H-like superfamily/Ribonuclease H"/>
    <property type="match status" value="1"/>
</dbReference>